<keyword evidence="1" id="KW-1133">Transmembrane helix</keyword>
<keyword evidence="1" id="KW-0812">Transmembrane</keyword>
<comment type="caution">
    <text evidence="3">The sequence shown here is derived from an EMBL/GenBank/DDBJ whole genome shotgun (WGS) entry which is preliminary data.</text>
</comment>
<feature type="transmembrane region" description="Helical" evidence="1">
    <location>
        <begin position="7"/>
        <end position="27"/>
    </location>
</feature>
<dbReference type="InterPro" id="IPR009936">
    <property type="entry name" value="DUF1468"/>
</dbReference>
<feature type="transmembrane region" description="Helical" evidence="1">
    <location>
        <begin position="79"/>
        <end position="95"/>
    </location>
</feature>
<feature type="domain" description="DUF1468" evidence="2">
    <location>
        <begin position="12"/>
        <end position="149"/>
    </location>
</feature>
<dbReference type="Proteomes" id="UP000294562">
    <property type="component" value="Unassembled WGS sequence"/>
</dbReference>
<organism evidence="3 4">
    <name type="scientific">Meridianimarinicoccus aquatilis</name>
    <dbReference type="NCBI Taxonomy" id="2552766"/>
    <lineage>
        <taxon>Bacteria</taxon>
        <taxon>Pseudomonadati</taxon>
        <taxon>Pseudomonadota</taxon>
        <taxon>Alphaproteobacteria</taxon>
        <taxon>Rhodobacterales</taxon>
        <taxon>Paracoccaceae</taxon>
        <taxon>Meridianimarinicoccus</taxon>
    </lineage>
</organism>
<sequence>MFTNKYLLFLYFMLAVSVGYLITAVGLGDPFAENGLTPSFFPILVGAAAIVFSSILIVEQLRAAPEREIGANSSNEPGGYTHLWVTVAIFIYIALFRTAGYFLSSWLFVLALILLFSSLEKLLQKAVISAAIVGLAYLMFQQLFGVRLPTIWG</sequence>
<dbReference type="RefSeq" id="WP_133342516.1">
    <property type="nucleotide sequence ID" value="NZ_SMZO01000015.1"/>
</dbReference>
<dbReference type="Pfam" id="PF07331">
    <property type="entry name" value="TctB"/>
    <property type="match status" value="1"/>
</dbReference>
<dbReference type="EMBL" id="SMZO01000015">
    <property type="protein sequence ID" value="TDL89011.1"/>
    <property type="molecule type" value="Genomic_DNA"/>
</dbReference>
<evidence type="ECO:0000259" key="2">
    <source>
        <dbReference type="Pfam" id="PF07331"/>
    </source>
</evidence>
<feature type="transmembrane region" description="Helical" evidence="1">
    <location>
        <begin position="126"/>
        <end position="144"/>
    </location>
</feature>
<gene>
    <name evidence="3" type="ORF">E2L05_08630</name>
</gene>
<reference evidence="3 4" key="1">
    <citation type="submission" date="2019-03" db="EMBL/GenBank/DDBJ databases">
        <title>Rhodobacteraceae bacterium SM1902, a new member of the family Rhodobacteraceae isolated from Yantai.</title>
        <authorList>
            <person name="Sun Y."/>
        </authorList>
    </citation>
    <scope>NUCLEOTIDE SEQUENCE [LARGE SCALE GENOMIC DNA]</scope>
    <source>
        <strain evidence="3 4">SM1902</strain>
    </source>
</reference>
<protein>
    <submittedName>
        <fullName evidence="3">Tripartite tricarboxylate transporter TctB family protein</fullName>
    </submittedName>
</protein>
<evidence type="ECO:0000256" key="1">
    <source>
        <dbReference type="SAM" id="Phobius"/>
    </source>
</evidence>
<feature type="transmembrane region" description="Helical" evidence="1">
    <location>
        <begin position="101"/>
        <end position="119"/>
    </location>
</feature>
<accession>A0A4R6AWC6</accession>
<dbReference type="AlphaFoldDB" id="A0A4R6AWC6"/>
<dbReference type="OrthoDB" id="7854646at2"/>
<name>A0A4R6AWC6_9RHOB</name>
<keyword evidence="1" id="KW-0472">Membrane</keyword>
<evidence type="ECO:0000313" key="4">
    <source>
        <dbReference type="Proteomes" id="UP000294562"/>
    </source>
</evidence>
<evidence type="ECO:0000313" key="3">
    <source>
        <dbReference type="EMBL" id="TDL89011.1"/>
    </source>
</evidence>
<keyword evidence="4" id="KW-1185">Reference proteome</keyword>
<feature type="transmembrane region" description="Helical" evidence="1">
    <location>
        <begin position="39"/>
        <end position="58"/>
    </location>
</feature>
<proteinExistence type="predicted"/>